<protein>
    <submittedName>
        <fullName evidence="2">Uncharacterized protein</fullName>
    </submittedName>
</protein>
<evidence type="ECO:0000313" key="2">
    <source>
        <dbReference type="EMBL" id="KKK83523.1"/>
    </source>
</evidence>
<sequence length="77" mass="9290">MNITKLIRKKISKPKEKTPRRLPKVYQEQADKREKERIQLKKERESKPPEEEKVIVQEEEVAKFLFLTQVNGIHNYT</sequence>
<feature type="non-terminal residue" evidence="2">
    <location>
        <position position="77"/>
    </location>
</feature>
<comment type="caution">
    <text evidence="2">The sequence shown here is derived from an EMBL/GenBank/DDBJ whole genome shotgun (WGS) entry which is preliminary data.</text>
</comment>
<accession>A0A0F8YQ19</accession>
<dbReference type="AlphaFoldDB" id="A0A0F8YQ19"/>
<feature type="region of interest" description="Disordered" evidence="1">
    <location>
        <begin position="1"/>
        <end position="53"/>
    </location>
</feature>
<name>A0A0F8YQ19_9ZZZZ</name>
<reference evidence="2" key="1">
    <citation type="journal article" date="2015" name="Nature">
        <title>Complex archaea that bridge the gap between prokaryotes and eukaryotes.</title>
        <authorList>
            <person name="Spang A."/>
            <person name="Saw J.H."/>
            <person name="Jorgensen S.L."/>
            <person name="Zaremba-Niedzwiedzka K."/>
            <person name="Martijn J."/>
            <person name="Lind A.E."/>
            <person name="van Eijk R."/>
            <person name="Schleper C."/>
            <person name="Guy L."/>
            <person name="Ettema T.J."/>
        </authorList>
    </citation>
    <scope>NUCLEOTIDE SEQUENCE</scope>
</reference>
<organism evidence="2">
    <name type="scientific">marine sediment metagenome</name>
    <dbReference type="NCBI Taxonomy" id="412755"/>
    <lineage>
        <taxon>unclassified sequences</taxon>
        <taxon>metagenomes</taxon>
        <taxon>ecological metagenomes</taxon>
    </lineage>
</organism>
<gene>
    <name evidence="2" type="ORF">LCGC14_2792540</name>
</gene>
<proteinExistence type="predicted"/>
<feature type="compositionally biased region" description="Basic residues" evidence="1">
    <location>
        <begin position="1"/>
        <end position="12"/>
    </location>
</feature>
<feature type="compositionally biased region" description="Basic and acidic residues" evidence="1">
    <location>
        <begin position="29"/>
        <end position="53"/>
    </location>
</feature>
<dbReference type="EMBL" id="LAZR01052183">
    <property type="protein sequence ID" value="KKK83523.1"/>
    <property type="molecule type" value="Genomic_DNA"/>
</dbReference>
<evidence type="ECO:0000256" key="1">
    <source>
        <dbReference type="SAM" id="MobiDB-lite"/>
    </source>
</evidence>